<keyword evidence="2" id="KW-1185">Reference proteome</keyword>
<evidence type="ECO:0000313" key="2">
    <source>
        <dbReference type="Proteomes" id="UP000637359"/>
    </source>
</evidence>
<evidence type="ECO:0008006" key="3">
    <source>
        <dbReference type="Google" id="ProtNLM"/>
    </source>
</evidence>
<sequence length="129" mass="15415">MPEINHIKKLRNIKSLSINEISKRTGFSWVTVKKYADGDQLPTEKIVEKKGMMYQEEWGEIVIDWLVEDYALKKKARRNNKNIFEGLQKLGFPGSYRTVCDFIKKEWKEKMLDQSDEMKEEYERLTHPQ</sequence>
<organism evidence="1 2">
    <name type="scientific">Ornithinibacillus hominis</name>
    <dbReference type="NCBI Taxonomy" id="2763055"/>
    <lineage>
        <taxon>Bacteria</taxon>
        <taxon>Bacillati</taxon>
        <taxon>Bacillota</taxon>
        <taxon>Bacilli</taxon>
        <taxon>Bacillales</taxon>
        <taxon>Bacillaceae</taxon>
        <taxon>Ornithinibacillus</taxon>
    </lineage>
</organism>
<evidence type="ECO:0000313" key="1">
    <source>
        <dbReference type="EMBL" id="MBC5638697.1"/>
    </source>
</evidence>
<reference evidence="1" key="1">
    <citation type="submission" date="2020-08" db="EMBL/GenBank/DDBJ databases">
        <title>Genome public.</title>
        <authorList>
            <person name="Liu C."/>
            <person name="Sun Q."/>
        </authorList>
    </citation>
    <scope>NUCLEOTIDE SEQUENCE</scope>
    <source>
        <strain evidence="1">BX22</strain>
    </source>
</reference>
<dbReference type="SUPFAM" id="SSF47413">
    <property type="entry name" value="lambda repressor-like DNA-binding domains"/>
    <property type="match status" value="1"/>
</dbReference>
<gene>
    <name evidence="1" type="ORF">H8S33_18145</name>
</gene>
<dbReference type="EMBL" id="JACOOL010000019">
    <property type="protein sequence ID" value="MBC5638697.1"/>
    <property type="molecule type" value="Genomic_DNA"/>
</dbReference>
<dbReference type="Proteomes" id="UP000637359">
    <property type="component" value="Unassembled WGS sequence"/>
</dbReference>
<dbReference type="AlphaFoldDB" id="A0A923L8U9"/>
<dbReference type="InterPro" id="IPR010982">
    <property type="entry name" value="Lambda_DNA-bd_dom_sf"/>
</dbReference>
<comment type="caution">
    <text evidence="1">The sequence shown here is derived from an EMBL/GenBank/DDBJ whole genome shotgun (WGS) entry which is preliminary data.</text>
</comment>
<accession>A0A923L8U9</accession>
<name>A0A923L8U9_9BACI</name>
<dbReference type="GO" id="GO:0003677">
    <property type="term" value="F:DNA binding"/>
    <property type="evidence" value="ECO:0007669"/>
    <property type="project" value="InterPro"/>
</dbReference>
<proteinExistence type="predicted"/>
<dbReference type="RefSeq" id="WP_186871393.1">
    <property type="nucleotide sequence ID" value="NZ_JACOOL010000019.1"/>
</dbReference>
<protein>
    <recommendedName>
        <fullName evidence="3">Transposase</fullName>
    </recommendedName>
</protein>